<dbReference type="InterPro" id="IPR012309">
    <property type="entry name" value="DNA_ligase_ATP-dep_C"/>
</dbReference>
<dbReference type="SUPFAM" id="SSF117018">
    <property type="entry name" value="ATP-dependent DNA ligase DNA-binding domain"/>
    <property type="match status" value="1"/>
</dbReference>
<comment type="similarity">
    <text evidence="3 20">Belongs to the ATP-dependent DNA ligase family.</text>
</comment>
<keyword evidence="9 19" id="KW-0227">DNA damage</keyword>
<proteinExistence type="inferred from homology"/>
<evidence type="ECO:0000313" key="25">
    <source>
        <dbReference type="EMBL" id="CAG9863673.1"/>
    </source>
</evidence>
<evidence type="ECO:0000256" key="6">
    <source>
        <dbReference type="ARBA" id="ARBA00022705"/>
    </source>
</evidence>
<gene>
    <name evidence="25" type="ORF">PHYEVI_LOCUS9957</name>
</gene>
<dbReference type="GO" id="GO:0070421">
    <property type="term" value="C:DNA ligase III-XRCC1 complex"/>
    <property type="evidence" value="ECO:0007669"/>
    <property type="project" value="TreeGrafter"/>
</dbReference>
<dbReference type="Pfam" id="PF01068">
    <property type="entry name" value="DNA_ligase_A_M"/>
    <property type="match status" value="1"/>
</dbReference>
<evidence type="ECO:0000259" key="22">
    <source>
        <dbReference type="PROSITE" id="PS50064"/>
    </source>
</evidence>
<keyword evidence="26" id="KW-1185">Reference proteome</keyword>
<dbReference type="InterPro" id="IPR036420">
    <property type="entry name" value="BRCT_dom_sf"/>
</dbReference>
<dbReference type="Gene3D" id="3.30.1740.10">
    <property type="entry name" value="Zinc finger, PARP-type"/>
    <property type="match status" value="1"/>
</dbReference>
<comment type="cofactor">
    <cofactor evidence="1">
        <name>Mg(2+)</name>
        <dbReference type="ChEBI" id="CHEBI:18420"/>
    </cofactor>
</comment>
<dbReference type="PROSITE" id="PS00333">
    <property type="entry name" value="DNA_LIGASE_A2"/>
    <property type="match status" value="1"/>
</dbReference>
<evidence type="ECO:0000256" key="4">
    <source>
        <dbReference type="ARBA" id="ARBA00022598"/>
    </source>
</evidence>
<keyword evidence="8 19" id="KW-0547">Nucleotide-binding</keyword>
<dbReference type="InterPro" id="IPR050191">
    <property type="entry name" value="ATP-dep_DNA_ligase"/>
</dbReference>
<dbReference type="GO" id="GO:0051301">
    <property type="term" value="P:cell division"/>
    <property type="evidence" value="ECO:0007669"/>
    <property type="project" value="UniProtKB-KW"/>
</dbReference>
<accession>A0A9N9XRW7</accession>
<dbReference type="InterPro" id="IPR016059">
    <property type="entry name" value="DNA_ligase_ATP-dep_CS"/>
</dbReference>
<feature type="region of interest" description="Disordered" evidence="21">
    <location>
        <begin position="712"/>
        <end position="738"/>
    </location>
</feature>
<dbReference type="Gene3D" id="2.40.50.140">
    <property type="entry name" value="Nucleic acid-binding proteins"/>
    <property type="match status" value="1"/>
</dbReference>
<dbReference type="Gene3D" id="3.40.50.10190">
    <property type="entry name" value="BRCT domain"/>
    <property type="match status" value="1"/>
</dbReference>
<dbReference type="GO" id="GO:0003910">
    <property type="term" value="F:DNA ligase (ATP) activity"/>
    <property type="evidence" value="ECO:0007669"/>
    <property type="project" value="UniProtKB-EC"/>
</dbReference>
<organism evidence="25 26">
    <name type="scientific">Phyllotreta striolata</name>
    <name type="common">Striped flea beetle</name>
    <name type="synonym">Crioceris striolata</name>
    <dbReference type="NCBI Taxonomy" id="444603"/>
    <lineage>
        <taxon>Eukaryota</taxon>
        <taxon>Metazoa</taxon>
        <taxon>Ecdysozoa</taxon>
        <taxon>Arthropoda</taxon>
        <taxon>Hexapoda</taxon>
        <taxon>Insecta</taxon>
        <taxon>Pterygota</taxon>
        <taxon>Neoptera</taxon>
        <taxon>Endopterygota</taxon>
        <taxon>Coleoptera</taxon>
        <taxon>Polyphaga</taxon>
        <taxon>Cucujiformia</taxon>
        <taxon>Chrysomeloidea</taxon>
        <taxon>Chrysomelidae</taxon>
        <taxon>Galerucinae</taxon>
        <taxon>Alticini</taxon>
        <taxon>Phyllotreta</taxon>
    </lineage>
</organism>
<dbReference type="PANTHER" id="PTHR45674">
    <property type="entry name" value="DNA LIGASE 1/3 FAMILY MEMBER"/>
    <property type="match status" value="1"/>
</dbReference>
<protein>
    <recommendedName>
        <fullName evidence="19">DNA ligase</fullName>
        <ecNumber evidence="19">6.5.1.1</ecNumber>
    </recommendedName>
</protein>
<dbReference type="Gene3D" id="1.10.3260.10">
    <property type="entry name" value="DNA ligase, ATP-dependent, N-terminal domain"/>
    <property type="match status" value="1"/>
</dbReference>
<sequence>MSEEEQIEEKPFAIERAKQGRAACKKCKQKCLQGELRIAKLVANPFGDGKMKSWHHISCLFESFLKQRKTTKRIDGPEDIDGWDNLNEDDRNDILKRIDECDSFFNVTKKPKKPIEKPEKKNVSTEEPKNVNQPERHTQLFKEFRKLVADITNTDSYLEKTSCVKKAFNKLFPNDSYKNDIILWSKLLLPGVIKRVYNLQNKQIVKLFSRLFIADLNDMLTHLEQGDIGETVQEFFNTSVSIKPAKKSILTVIEVDEFLNELSKLTKEDEQLNHFKLIVPKCTSNDLKAIIRLIKGDLRMGAGAKHILEGVHEHAYDYYQTSRDLDVVISKCFNSDSNSKENSIILLTPVRPMLAESCNSVEKAMKKCPNGMYSEIKYDGERVQLHKRGSDFKYFSRSLKPVMPHKIHHFKEYIPKAFPHANDMILDCEILLMDTVASKPLPFGSLGKHKKAEFQDATVCLFVFDCIYFNGESLIEKPLSKRKRILRENMTEIPNRIMFSEMQEIYKKEDLTKMIAKVLKMGLEGLVLKDIKSFYEPGKRHWLKVKKDYLFDGAMADSADLLVLGAWYGTGKKGGIMSVFLMGCYNPNNDTFCTVTKVHTGHDDKTLERLQNELDMIKISQEPSKVPKWLKCTKTMIPDFVARDPKNQPVWEVTGAEFTQHDIHTADGISIRFPRVTKIRHDKDWQTATNLQELKLLYSNSKENPDVSILLKGIEDSDRPKRKHEDSEVDSPSPKKKKIAEDFDEEETVGIFSGIKAIVTDELKSKNPDDCISKFIKHDGSIIEEDNRDDATHALHFYNIIREPVLCCPHTVKHVSYNWIIDSLKDGALRDYKMYTVQWNPDI</sequence>
<dbReference type="Gene3D" id="3.30.1490.70">
    <property type="match status" value="1"/>
</dbReference>
<keyword evidence="12 19" id="KW-0067">ATP-binding</keyword>
<dbReference type="OrthoDB" id="206088at2759"/>
<dbReference type="Proteomes" id="UP001153712">
    <property type="component" value="Chromosome 7"/>
</dbReference>
<evidence type="ECO:0000256" key="8">
    <source>
        <dbReference type="ARBA" id="ARBA00022741"/>
    </source>
</evidence>
<evidence type="ECO:0000313" key="26">
    <source>
        <dbReference type="Proteomes" id="UP001153712"/>
    </source>
</evidence>
<name>A0A9N9XRW7_PHYSR</name>
<evidence type="ECO:0000256" key="13">
    <source>
        <dbReference type="ARBA" id="ARBA00022842"/>
    </source>
</evidence>
<evidence type="ECO:0000256" key="2">
    <source>
        <dbReference type="ARBA" id="ARBA00004123"/>
    </source>
</evidence>
<dbReference type="SUPFAM" id="SSF50249">
    <property type="entry name" value="Nucleic acid-binding proteins"/>
    <property type="match status" value="1"/>
</dbReference>
<dbReference type="EC" id="6.5.1.1" evidence="19"/>
<dbReference type="GO" id="GO:0005524">
    <property type="term" value="F:ATP binding"/>
    <property type="evidence" value="ECO:0007669"/>
    <property type="project" value="UniProtKB-KW"/>
</dbReference>
<dbReference type="EMBL" id="OU900100">
    <property type="protein sequence ID" value="CAG9863673.1"/>
    <property type="molecule type" value="Genomic_DNA"/>
</dbReference>
<keyword evidence="17" id="KW-0131">Cell cycle</keyword>
<keyword evidence="6" id="KW-0235">DNA replication</keyword>
<dbReference type="SUPFAM" id="SSF57716">
    <property type="entry name" value="Glucocorticoid receptor-like (DNA-binding domain)"/>
    <property type="match status" value="1"/>
</dbReference>
<evidence type="ECO:0000256" key="9">
    <source>
        <dbReference type="ARBA" id="ARBA00022763"/>
    </source>
</evidence>
<dbReference type="FunFam" id="1.10.3260.10:FF:000002">
    <property type="entry name" value="DNA ligase"/>
    <property type="match status" value="1"/>
</dbReference>
<dbReference type="CDD" id="cd07967">
    <property type="entry name" value="OBF_DNA_ligase_III"/>
    <property type="match status" value="1"/>
</dbReference>
<dbReference type="GO" id="GO:0006302">
    <property type="term" value="P:double-strand break repair"/>
    <property type="evidence" value="ECO:0007669"/>
    <property type="project" value="TreeGrafter"/>
</dbReference>
<dbReference type="InterPro" id="IPR012340">
    <property type="entry name" value="NA-bd_OB-fold"/>
</dbReference>
<dbReference type="InterPro" id="IPR012310">
    <property type="entry name" value="DNA_ligase_ATP-dep_cent"/>
</dbReference>
<dbReference type="GO" id="GO:0071897">
    <property type="term" value="P:DNA biosynthetic process"/>
    <property type="evidence" value="ECO:0007669"/>
    <property type="project" value="InterPro"/>
</dbReference>
<feature type="region of interest" description="Disordered" evidence="21">
    <location>
        <begin position="110"/>
        <end position="134"/>
    </location>
</feature>
<keyword evidence="10" id="KW-0863">Zinc-finger</keyword>
<feature type="domain" description="BRCT" evidence="24">
    <location>
        <begin position="747"/>
        <end position="837"/>
    </location>
</feature>
<evidence type="ECO:0000256" key="15">
    <source>
        <dbReference type="ARBA" id="ARBA00023204"/>
    </source>
</evidence>
<keyword evidence="11" id="KW-0862">Zinc</keyword>
<dbReference type="GO" id="GO:0006273">
    <property type="term" value="P:lagging strand elongation"/>
    <property type="evidence" value="ECO:0007669"/>
    <property type="project" value="TreeGrafter"/>
</dbReference>
<keyword evidence="7" id="KW-0479">Metal-binding</keyword>
<evidence type="ECO:0000256" key="3">
    <source>
        <dbReference type="ARBA" id="ARBA00007572"/>
    </source>
</evidence>
<dbReference type="InterPro" id="IPR036599">
    <property type="entry name" value="DNA_ligase_N_sf"/>
</dbReference>
<dbReference type="Gene3D" id="3.30.470.30">
    <property type="entry name" value="DNA ligase/mRNA capping enzyme"/>
    <property type="match status" value="1"/>
</dbReference>
<feature type="compositionally biased region" description="Basic and acidic residues" evidence="21">
    <location>
        <begin position="713"/>
        <end position="726"/>
    </location>
</feature>
<dbReference type="GO" id="GO:0003677">
    <property type="term" value="F:DNA binding"/>
    <property type="evidence" value="ECO:0007669"/>
    <property type="project" value="InterPro"/>
</dbReference>
<evidence type="ECO:0000259" key="24">
    <source>
        <dbReference type="PROSITE" id="PS50172"/>
    </source>
</evidence>
<dbReference type="FunFam" id="2.40.50.140:FF:000085">
    <property type="entry name" value="DNA ligase"/>
    <property type="match status" value="1"/>
</dbReference>
<evidence type="ECO:0000256" key="10">
    <source>
        <dbReference type="ARBA" id="ARBA00022771"/>
    </source>
</evidence>
<dbReference type="PROSITE" id="PS00697">
    <property type="entry name" value="DNA_LIGASE_A1"/>
    <property type="match status" value="1"/>
</dbReference>
<feature type="domain" description="PARP-type" evidence="22">
    <location>
        <begin position="12"/>
        <end position="102"/>
    </location>
</feature>
<keyword evidence="16" id="KW-0539">Nucleus</keyword>
<dbReference type="PROSITE" id="PS50160">
    <property type="entry name" value="DNA_LIGASE_A3"/>
    <property type="match status" value="1"/>
</dbReference>
<dbReference type="CDD" id="cd07902">
    <property type="entry name" value="Adenylation_DNA_ligase_III"/>
    <property type="match status" value="1"/>
</dbReference>
<evidence type="ECO:0000256" key="19">
    <source>
        <dbReference type="RuleBase" id="RU000617"/>
    </source>
</evidence>
<keyword evidence="14 19" id="KW-0233">DNA recombination</keyword>
<evidence type="ECO:0000256" key="14">
    <source>
        <dbReference type="ARBA" id="ARBA00023172"/>
    </source>
</evidence>
<evidence type="ECO:0000256" key="12">
    <source>
        <dbReference type="ARBA" id="ARBA00022840"/>
    </source>
</evidence>
<dbReference type="InterPro" id="IPR012308">
    <property type="entry name" value="DNA_ligase_ATP-dep_N"/>
</dbReference>
<dbReference type="AlphaFoldDB" id="A0A9N9XRW7"/>
<dbReference type="InterPro" id="IPR000977">
    <property type="entry name" value="DNA_ligase_ATP-dep"/>
</dbReference>
<evidence type="ECO:0000256" key="7">
    <source>
        <dbReference type="ARBA" id="ARBA00022723"/>
    </source>
</evidence>
<keyword evidence="13" id="KW-0460">Magnesium</keyword>
<dbReference type="SUPFAM" id="SSF56091">
    <property type="entry name" value="DNA ligase/mRNA capping enzyme, catalytic domain"/>
    <property type="match status" value="1"/>
</dbReference>
<dbReference type="GO" id="GO:0006310">
    <property type="term" value="P:DNA recombination"/>
    <property type="evidence" value="ECO:0007669"/>
    <property type="project" value="UniProtKB-KW"/>
</dbReference>
<feature type="compositionally biased region" description="Basic and acidic residues" evidence="21">
    <location>
        <begin position="113"/>
        <end position="134"/>
    </location>
</feature>
<keyword evidence="5" id="KW-0132">Cell division</keyword>
<keyword evidence="4 19" id="KW-0436">Ligase</keyword>
<dbReference type="InterPro" id="IPR001357">
    <property type="entry name" value="BRCT_dom"/>
</dbReference>
<dbReference type="SMART" id="SM01336">
    <property type="entry name" value="zf-PARP"/>
    <property type="match status" value="1"/>
</dbReference>
<evidence type="ECO:0000256" key="5">
    <source>
        <dbReference type="ARBA" id="ARBA00022618"/>
    </source>
</evidence>
<dbReference type="GO" id="GO:0008270">
    <property type="term" value="F:zinc ion binding"/>
    <property type="evidence" value="ECO:0007669"/>
    <property type="project" value="UniProtKB-KW"/>
</dbReference>
<comment type="subcellular location">
    <subcellularLocation>
        <location evidence="2">Nucleus</location>
    </subcellularLocation>
</comment>
<dbReference type="NCBIfam" id="TIGR00574">
    <property type="entry name" value="dnl1"/>
    <property type="match status" value="1"/>
</dbReference>
<dbReference type="PROSITE" id="PS50064">
    <property type="entry name" value="ZF_PARP_2"/>
    <property type="match status" value="1"/>
</dbReference>
<evidence type="ECO:0000256" key="1">
    <source>
        <dbReference type="ARBA" id="ARBA00001946"/>
    </source>
</evidence>
<evidence type="ECO:0000256" key="18">
    <source>
        <dbReference type="ARBA" id="ARBA00034003"/>
    </source>
</evidence>
<dbReference type="InterPro" id="IPR036957">
    <property type="entry name" value="Znf_PARP_sf"/>
</dbReference>
<dbReference type="Pfam" id="PF00645">
    <property type="entry name" value="zf-PARP"/>
    <property type="match status" value="1"/>
</dbReference>
<dbReference type="SUPFAM" id="SSF52113">
    <property type="entry name" value="BRCT domain"/>
    <property type="match status" value="1"/>
</dbReference>
<evidence type="ECO:0000256" key="21">
    <source>
        <dbReference type="SAM" id="MobiDB-lite"/>
    </source>
</evidence>
<evidence type="ECO:0000256" key="11">
    <source>
        <dbReference type="ARBA" id="ARBA00022833"/>
    </source>
</evidence>
<evidence type="ECO:0000256" key="16">
    <source>
        <dbReference type="ARBA" id="ARBA00023242"/>
    </source>
</evidence>
<dbReference type="Pfam" id="PF04675">
    <property type="entry name" value="DNA_ligase_A_N"/>
    <property type="match status" value="1"/>
</dbReference>
<reference evidence="25" key="1">
    <citation type="submission" date="2022-01" db="EMBL/GenBank/DDBJ databases">
        <authorList>
            <person name="King R."/>
        </authorList>
    </citation>
    <scope>NUCLEOTIDE SEQUENCE</scope>
</reference>
<evidence type="ECO:0000256" key="20">
    <source>
        <dbReference type="RuleBase" id="RU004196"/>
    </source>
</evidence>
<comment type="catalytic activity">
    <reaction evidence="18 19">
        <text>ATP + (deoxyribonucleotide)n-3'-hydroxyl + 5'-phospho-(deoxyribonucleotide)m = (deoxyribonucleotide)n+m + AMP + diphosphate.</text>
        <dbReference type="EC" id="6.5.1.1"/>
    </reaction>
</comment>
<feature type="domain" description="ATP-dependent DNA ligase family profile" evidence="23">
    <location>
        <begin position="452"/>
        <end position="586"/>
    </location>
</feature>
<dbReference type="FunFam" id="3.30.470.30:FF:000003">
    <property type="entry name" value="DNA ligase"/>
    <property type="match status" value="1"/>
</dbReference>
<dbReference type="PROSITE" id="PS50172">
    <property type="entry name" value="BRCT"/>
    <property type="match status" value="1"/>
</dbReference>
<dbReference type="Pfam" id="PF04679">
    <property type="entry name" value="DNA_ligase_A_C"/>
    <property type="match status" value="1"/>
</dbReference>
<evidence type="ECO:0000259" key="23">
    <source>
        <dbReference type="PROSITE" id="PS50160"/>
    </source>
</evidence>
<keyword evidence="15 19" id="KW-0234">DNA repair</keyword>
<dbReference type="InterPro" id="IPR001510">
    <property type="entry name" value="Znf_PARP"/>
</dbReference>
<evidence type="ECO:0000256" key="17">
    <source>
        <dbReference type="ARBA" id="ARBA00023306"/>
    </source>
</evidence>
<dbReference type="PANTHER" id="PTHR45674:SF9">
    <property type="entry name" value="DNA LIGASE 3"/>
    <property type="match status" value="1"/>
</dbReference>